<dbReference type="PANTHER" id="PTHR42693">
    <property type="entry name" value="ARYLSULFATASE FAMILY MEMBER"/>
    <property type="match status" value="1"/>
</dbReference>
<evidence type="ECO:0000313" key="4">
    <source>
        <dbReference type="EMBL" id="MRG94065.1"/>
    </source>
</evidence>
<feature type="transmembrane region" description="Helical" evidence="2">
    <location>
        <begin position="101"/>
        <end position="121"/>
    </location>
</feature>
<dbReference type="CDD" id="cd16148">
    <property type="entry name" value="sulfatase_like"/>
    <property type="match status" value="1"/>
</dbReference>
<evidence type="ECO:0000256" key="2">
    <source>
        <dbReference type="SAM" id="Phobius"/>
    </source>
</evidence>
<keyword evidence="2" id="KW-1133">Transmembrane helix</keyword>
<protein>
    <submittedName>
        <fullName evidence="4">Sulfatase-like hydrolase/transferase</fullName>
    </submittedName>
</protein>
<feature type="transmembrane region" description="Helical" evidence="2">
    <location>
        <begin position="186"/>
        <end position="206"/>
    </location>
</feature>
<dbReference type="PANTHER" id="PTHR42693:SF33">
    <property type="entry name" value="ARYLSULFATASE"/>
    <property type="match status" value="1"/>
</dbReference>
<evidence type="ECO:0000256" key="1">
    <source>
        <dbReference type="ARBA" id="ARBA00008779"/>
    </source>
</evidence>
<dbReference type="AlphaFoldDB" id="A0A6N7PUZ1"/>
<evidence type="ECO:0000313" key="5">
    <source>
        <dbReference type="Proteomes" id="UP000440224"/>
    </source>
</evidence>
<dbReference type="OrthoDB" id="5500422at2"/>
<evidence type="ECO:0000259" key="3">
    <source>
        <dbReference type="Pfam" id="PF00884"/>
    </source>
</evidence>
<keyword evidence="2" id="KW-0472">Membrane</keyword>
<dbReference type="RefSeq" id="WP_153820896.1">
    <property type="nucleotide sequence ID" value="NZ_WJIE01000005.1"/>
</dbReference>
<accession>A0A6N7PUZ1</accession>
<keyword evidence="4" id="KW-0808">Transferase</keyword>
<keyword evidence="5" id="KW-1185">Reference proteome</keyword>
<feature type="transmembrane region" description="Helical" evidence="2">
    <location>
        <begin position="141"/>
        <end position="165"/>
    </location>
</feature>
<dbReference type="Gene3D" id="3.30.1120.10">
    <property type="match status" value="1"/>
</dbReference>
<organism evidence="4 5">
    <name type="scientific">Polyangium spumosum</name>
    <dbReference type="NCBI Taxonomy" id="889282"/>
    <lineage>
        <taxon>Bacteria</taxon>
        <taxon>Pseudomonadati</taxon>
        <taxon>Myxococcota</taxon>
        <taxon>Polyangia</taxon>
        <taxon>Polyangiales</taxon>
        <taxon>Polyangiaceae</taxon>
        <taxon>Polyangium</taxon>
    </lineage>
</organism>
<feature type="transmembrane region" description="Helical" evidence="2">
    <location>
        <begin position="226"/>
        <end position="245"/>
    </location>
</feature>
<sequence>MKTPLYLRAWASRIARGAMGASIAGLAAAALDAAYTRGGEEERIDAGRALVIFVADVGLVAPVALVVGLVVATALVVLFPESAPTPASAVASLRARAKGRPADVAAFVPLAIVAAFLWMTLSAQLARALLGLDVAAPLAGLAIATAALVVGLLAALLSLALTPALRQALATASEGRPAFVDPAKTGLAALVVVGLLLGLGVATGGPSGEGGLLGIYGVLKRPELDLRAVGMLSLVALAALLASALASPRRTVAAALLALAPVLLVPRTAVSLGGEGAPVAQAIERDAPLGKLSLAAMRKLADRDRDGASALFGGGDCREGDASIGPLGVEIPDNGVDEDCSGSDLRAEVLAALAAPQAAPATATTSAAIPDDLNVVLITVDTLRADLGYAGYPQPVSPNLDKLAAESAVFLRAYALASYTGKSVGPMLLGKYGSETQRNWGHFNKFDDAETFLAERLSRAGVRTMGVHAHRYFGEFGGLDSGFDVVDMSAAPPESAKWDVADMKSSHTLTDAALALLQKPENTSGRFFLWVHYLDPHADYLRHDDVPSFGAGERALYDGEIAFTDKHIGRLIDGIRAAPWGKKTAIVVTSDHGEAFGEHKMVRHGFELWEPLVRVPLLVHVPGAKPARIDARRSTIDVTPTVLDLFHIERPEPGAEGPDFLSGTSLLPDVFLPEGQAPAERDVVIDMPAGPYNDARRALIHGDLKLIVSNNTKYALYDLGEDPEERKDLWRSPDARARIEERYAALRARLREIRVTGPRK</sequence>
<comment type="caution">
    <text evidence="4">The sequence shown here is derived from an EMBL/GenBank/DDBJ whole genome shotgun (WGS) entry which is preliminary data.</text>
</comment>
<dbReference type="InterPro" id="IPR000917">
    <property type="entry name" value="Sulfatase_N"/>
</dbReference>
<reference evidence="4 5" key="1">
    <citation type="submission" date="2019-10" db="EMBL/GenBank/DDBJ databases">
        <title>A soil myxobacterium in the family Polyangiaceae.</title>
        <authorList>
            <person name="Li Y."/>
            <person name="Wang J."/>
        </authorList>
    </citation>
    <scope>NUCLEOTIDE SEQUENCE [LARGE SCALE GENOMIC DNA]</scope>
    <source>
        <strain evidence="4 5">DSM 14734</strain>
    </source>
</reference>
<dbReference type="SUPFAM" id="SSF53649">
    <property type="entry name" value="Alkaline phosphatase-like"/>
    <property type="match status" value="1"/>
</dbReference>
<gene>
    <name evidence="4" type="ORF">GF068_19385</name>
</gene>
<dbReference type="Proteomes" id="UP000440224">
    <property type="component" value="Unassembled WGS sequence"/>
</dbReference>
<keyword evidence="4" id="KW-0378">Hydrolase</keyword>
<comment type="similarity">
    <text evidence="1">Belongs to the sulfatase family.</text>
</comment>
<dbReference type="Pfam" id="PF00884">
    <property type="entry name" value="Sulfatase"/>
    <property type="match status" value="1"/>
</dbReference>
<feature type="transmembrane region" description="Helical" evidence="2">
    <location>
        <begin position="49"/>
        <end position="80"/>
    </location>
</feature>
<feature type="transmembrane region" description="Helical" evidence="2">
    <location>
        <begin position="252"/>
        <end position="270"/>
    </location>
</feature>
<name>A0A6N7PUZ1_9BACT</name>
<dbReference type="EMBL" id="WJIE01000005">
    <property type="protein sequence ID" value="MRG94065.1"/>
    <property type="molecule type" value="Genomic_DNA"/>
</dbReference>
<dbReference type="GO" id="GO:0016740">
    <property type="term" value="F:transferase activity"/>
    <property type="evidence" value="ECO:0007669"/>
    <property type="project" value="UniProtKB-KW"/>
</dbReference>
<dbReference type="GO" id="GO:0004065">
    <property type="term" value="F:arylsulfatase activity"/>
    <property type="evidence" value="ECO:0007669"/>
    <property type="project" value="TreeGrafter"/>
</dbReference>
<dbReference type="InterPro" id="IPR017850">
    <property type="entry name" value="Alkaline_phosphatase_core_sf"/>
</dbReference>
<feature type="domain" description="Sulfatase N-terminal" evidence="3">
    <location>
        <begin position="374"/>
        <end position="648"/>
    </location>
</feature>
<dbReference type="InterPro" id="IPR050738">
    <property type="entry name" value="Sulfatase"/>
</dbReference>
<dbReference type="Gene3D" id="3.40.720.10">
    <property type="entry name" value="Alkaline Phosphatase, subunit A"/>
    <property type="match status" value="1"/>
</dbReference>
<proteinExistence type="inferred from homology"/>
<keyword evidence="2" id="KW-0812">Transmembrane</keyword>